<evidence type="ECO:0000256" key="2">
    <source>
        <dbReference type="SAM" id="MobiDB-lite"/>
    </source>
</evidence>
<keyword evidence="3" id="KW-0472">Membrane</keyword>
<keyword evidence="6" id="KW-1185">Reference proteome</keyword>
<dbReference type="InterPro" id="IPR000560">
    <property type="entry name" value="His_Pase_clade-2"/>
</dbReference>
<dbReference type="EMBL" id="AMWN01000002">
    <property type="protein sequence ID" value="EXJ94359.1"/>
    <property type="molecule type" value="Genomic_DNA"/>
</dbReference>
<dbReference type="RefSeq" id="XP_007721853.1">
    <property type="nucleotide sequence ID" value="XM_007723663.1"/>
</dbReference>
<dbReference type="InterPro" id="IPR050645">
    <property type="entry name" value="Histidine_acid_phosphatase"/>
</dbReference>
<feature type="region of interest" description="Disordered" evidence="2">
    <location>
        <begin position="544"/>
        <end position="584"/>
    </location>
</feature>
<feature type="transmembrane region" description="Helical" evidence="3">
    <location>
        <begin position="450"/>
        <end position="477"/>
    </location>
</feature>
<evidence type="ECO:0000313" key="6">
    <source>
        <dbReference type="Proteomes" id="UP000019484"/>
    </source>
</evidence>
<dbReference type="PANTHER" id="PTHR11567">
    <property type="entry name" value="ACID PHOSPHATASE-RELATED"/>
    <property type="match status" value="1"/>
</dbReference>
<accession>W9ZIR2</accession>
<dbReference type="SUPFAM" id="SSF53254">
    <property type="entry name" value="Phosphoglycerate mutase-like"/>
    <property type="match status" value="1"/>
</dbReference>
<dbReference type="HOGENOM" id="CLU_023111_0_1_1"/>
<evidence type="ECO:0000256" key="1">
    <source>
        <dbReference type="ARBA" id="ARBA00005375"/>
    </source>
</evidence>
<feature type="signal peptide" evidence="4">
    <location>
        <begin position="1"/>
        <end position="20"/>
    </location>
</feature>
<dbReference type="GO" id="GO:0016791">
    <property type="term" value="F:phosphatase activity"/>
    <property type="evidence" value="ECO:0007669"/>
    <property type="project" value="TreeGrafter"/>
</dbReference>
<dbReference type="Pfam" id="PF00328">
    <property type="entry name" value="His_Phos_2"/>
    <property type="match status" value="1"/>
</dbReference>
<protein>
    <recommendedName>
        <fullName evidence="7">Acid phosphatase</fullName>
    </recommendedName>
</protein>
<proteinExistence type="inferred from homology"/>
<keyword evidence="3" id="KW-1133">Transmembrane helix</keyword>
<dbReference type="eggNOG" id="KOG3720">
    <property type="taxonomic scope" value="Eukaryota"/>
</dbReference>
<dbReference type="STRING" id="1182541.W9ZIR2"/>
<evidence type="ECO:0000256" key="4">
    <source>
        <dbReference type="SAM" id="SignalP"/>
    </source>
</evidence>
<comment type="caution">
    <text evidence="5">The sequence shown here is derived from an EMBL/GenBank/DDBJ whole genome shotgun (WGS) entry which is preliminary data.</text>
</comment>
<evidence type="ECO:0008006" key="7">
    <source>
        <dbReference type="Google" id="ProtNLM"/>
    </source>
</evidence>
<feature type="chain" id="PRO_5004935239" description="Acid phosphatase" evidence="4">
    <location>
        <begin position="21"/>
        <end position="584"/>
    </location>
</feature>
<dbReference type="Gene3D" id="3.40.50.1240">
    <property type="entry name" value="Phosphoglycerate mutase-like"/>
    <property type="match status" value="1"/>
</dbReference>
<keyword evidence="3" id="KW-0812">Transmembrane</keyword>
<gene>
    <name evidence="5" type="ORF">A1O1_02753</name>
</gene>
<sequence length="584" mass="63360">MTFPSVLLLSFLAMFITIDAQMGVKQQLLSTFIYTLHGDRTPLVLSTSPTLTPLGAQQLYEAGNRVRQTYVTPNANGSITIHGISPYQLEYDQLTVLSTSDQYVFASAQAFLQGLYPPLQTSSNYTYIDGQSTVQNGTNLVAPLQGYQYPNIMTLSTNDLNSIWLSGWKNCPAYSSSSNDYYETESFQSLQNRSQEFYTSLQPDFLKGIFPNASVGYLNAYNIYDYLNYAYVHNTSAADLLTPAMLTEARTLADDLVFALNADTTASGSTAGDHIRAIAGRTLATRIMQAFYTTINTQGASDKMTLAFGSYEPMVAFAALARLVSPLNSAFYNVPASGSSFILELISMQSGNTDAYPETSDMFIRFLYQNGTDDDSSPVAYPLFGLSPSQTLISFTDFVAGLQEFEIFNVEDWCKTCSSFSVFCPAFVGTNGSLDSAGQVPSHQKGLSPAVAGVVGAIVTLAVAALLLGTAMLFGGMRFHRVHTKRMSELGGFKGAKKLASDQDLTIPKGNVGAVVVTSEEPTIIRGHERVGSWELKDQAKAEEAQGRIISAGTPQLPRPSYEGDDEDMPVGPDTVPVHPRSHI</sequence>
<organism evidence="5 6">
    <name type="scientific">Capronia coronata CBS 617.96</name>
    <dbReference type="NCBI Taxonomy" id="1182541"/>
    <lineage>
        <taxon>Eukaryota</taxon>
        <taxon>Fungi</taxon>
        <taxon>Dikarya</taxon>
        <taxon>Ascomycota</taxon>
        <taxon>Pezizomycotina</taxon>
        <taxon>Eurotiomycetes</taxon>
        <taxon>Chaetothyriomycetidae</taxon>
        <taxon>Chaetothyriales</taxon>
        <taxon>Herpotrichiellaceae</taxon>
        <taxon>Capronia</taxon>
    </lineage>
</organism>
<dbReference type="OrthoDB" id="258392at2759"/>
<dbReference type="AlphaFoldDB" id="W9ZIR2"/>
<evidence type="ECO:0000256" key="3">
    <source>
        <dbReference type="SAM" id="Phobius"/>
    </source>
</evidence>
<comment type="similarity">
    <text evidence="1">Belongs to the histidine acid phosphatase family.</text>
</comment>
<dbReference type="CDD" id="cd07061">
    <property type="entry name" value="HP_HAP_like"/>
    <property type="match status" value="1"/>
</dbReference>
<dbReference type="InterPro" id="IPR029033">
    <property type="entry name" value="His_PPase_superfam"/>
</dbReference>
<evidence type="ECO:0000313" key="5">
    <source>
        <dbReference type="EMBL" id="EXJ94359.1"/>
    </source>
</evidence>
<keyword evidence="4" id="KW-0732">Signal</keyword>
<dbReference type="PANTHER" id="PTHR11567:SF127">
    <property type="entry name" value="HISTIDINE ACID PHOSPHATASE"/>
    <property type="match status" value="1"/>
</dbReference>
<dbReference type="GeneID" id="19157652"/>
<dbReference type="Proteomes" id="UP000019484">
    <property type="component" value="Unassembled WGS sequence"/>
</dbReference>
<name>W9ZIR2_9EURO</name>
<reference evidence="5 6" key="1">
    <citation type="submission" date="2013-03" db="EMBL/GenBank/DDBJ databases">
        <title>The Genome Sequence of Capronia coronata CBS 617.96.</title>
        <authorList>
            <consortium name="The Broad Institute Genomics Platform"/>
            <person name="Cuomo C."/>
            <person name="de Hoog S."/>
            <person name="Gorbushina A."/>
            <person name="Walker B."/>
            <person name="Young S.K."/>
            <person name="Zeng Q."/>
            <person name="Gargeya S."/>
            <person name="Fitzgerald M."/>
            <person name="Haas B."/>
            <person name="Abouelleil A."/>
            <person name="Allen A.W."/>
            <person name="Alvarado L."/>
            <person name="Arachchi H.M."/>
            <person name="Berlin A.M."/>
            <person name="Chapman S.B."/>
            <person name="Gainer-Dewar J."/>
            <person name="Goldberg J."/>
            <person name="Griggs A."/>
            <person name="Gujja S."/>
            <person name="Hansen M."/>
            <person name="Howarth C."/>
            <person name="Imamovic A."/>
            <person name="Ireland A."/>
            <person name="Larimer J."/>
            <person name="McCowan C."/>
            <person name="Murphy C."/>
            <person name="Pearson M."/>
            <person name="Poon T.W."/>
            <person name="Priest M."/>
            <person name="Roberts A."/>
            <person name="Saif S."/>
            <person name="Shea T."/>
            <person name="Sisk P."/>
            <person name="Sykes S."/>
            <person name="Wortman J."/>
            <person name="Nusbaum C."/>
            <person name="Birren B."/>
        </authorList>
    </citation>
    <scope>NUCLEOTIDE SEQUENCE [LARGE SCALE GENOMIC DNA]</scope>
    <source>
        <strain evidence="5 6">CBS 617.96</strain>
    </source>
</reference>